<sequence>MINIRRAELGDAESISFLGKKTFDQSFGHLFNDRSDLIGYLDDTFSKIKIENSIAKYHNMYWYVHDNDMPVGYAKLQLNAPSEFIEGNTGVCKLQKIYFLKSYASQGIGGKLQNMIFDEAIEHGNTHLWLSALKENKRAVVFYERNNYKIVGEHPFTIGKQQFDFWVMSKKLV</sequence>
<evidence type="ECO:0000313" key="3">
    <source>
        <dbReference type="Proteomes" id="UP000651057"/>
    </source>
</evidence>
<dbReference type="InterPro" id="IPR000182">
    <property type="entry name" value="GNAT_dom"/>
</dbReference>
<gene>
    <name evidence="2" type="ORF">JJQ60_06090</name>
</gene>
<reference evidence="2" key="1">
    <citation type="submission" date="2021-01" db="EMBL/GenBank/DDBJ databases">
        <authorList>
            <person name="Zhong Y.L."/>
        </authorList>
    </citation>
    <scope>NUCLEOTIDE SEQUENCE</scope>
    <source>
        <strain evidence="2">KCTC 23302</strain>
    </source>
</reference>
<dbReference type="EMBL" id="JAERQJ010000002">
    <property type="protein sequence ID" value="MBL0683076.1"/>
    <property type="molecule type" value="Genomic_DNA"/>
</dbReference>
<dbReference type="RefSeq" id="WP_201917726.1">
    <property type="nucleotide sequence ID" value="NZ_BAABAX010000023.1"/>
</dbReference>
<dbReference type="PROSITE" id="PS51186">
    <property type="entry name" value="GNAT"/>
    <property type="match status" value="1"/>
</dbReference>
<dbReference type="InterPro" id="IPR016181">
    <property type="entry name" value="Acyl_CoA_acyltransferase"/>
</dbReference>
<evidence type="ECO:0000259" key="1">
    <source>
        <dbReference type="PROSITE" id="PS51186"/>
    </source>
</evidence>
<dbReference type="SUPFAM" id="SSF55729">
    <property type="entry name" value="Acyl-CoA N-acyltransferases (Nat)"/>
    <property type="match status" value="1"/>
</dbReference>
<dbReference type="CDD" id="cd04301">
    <property type="entry name" value="NAT_SF"/>
    <property type="match status" value="1"/>
</dbReference>
<name>A0A936ZVP8_9FLAO</name>
<evidence type="ECO:0000313" key="2">
    <source>
        <dbReference type="EMBL" id="MBL0683076.1"/>
    </source>
</evidence>
<accession>A0A936ZVP8</accession>
<dbReference type="Proteomes" id="UP000651057">
    <property type="component" value="Unassembled WGS sequence"/>
</dbReference>
<proteinExistence type="predicted"/>
<organism evidence="2 3">
    <name type="scientific">Aquimarina mytili</name>
    <dbReference type="NCBI Taxonomy" id="874423"/>
    <lineage>
        <taxon>Bacteria</taxon>
        <taxon>Pseudomonadati</taxon>
        <taxon>Bacteroidota</taxon>
        <taxon>Flavobacteriia</taxon>
        <taxon>Flavobacteriales</taxon>
        <taxon>Flavobacteriaceae</taxon>
        <taxon>Aquimarina</taxon>
    </lineage>
</organism>
<dbReference type="Gene3D" id="3.40.630.30">
    <property type="match status" value="1"/>
</dbReference>
<comment type="caution">
    <text evidence="2">The sequence shown here is derived from an EMBL/GenBank/DDBJ whole genome shotgun (WGS) entry which is preliminary data.</text>
</comment>
<keyword evidence="3" id="KW-1185">Reference proteome</keyword>
<dbReference type="AlphaFoldDB" id="A0A936ZVP8"/>
<dbReference type="Pfam" id="PF00583">
    <property type="entry name" value="Acetyltransf_1"/>
    <property type="match status" value="1"/>
</dbReference>
<protein>
    <submittedName>
        <fullName evidence="2">GNAT family N-acetyltransferase</fullName>
    </submittedName>
</protein>
<dbReference type="GO" id="GO:0016747">
    <property type="term" value="F:acyltransferase activity, transferring groups other than amino-acyl groups"/>
    <property type="evidence" value="ECO:0007669"/>
    <property type="project" value="InterPro"/>
</dbReference>
<feature type="domain" description="N-acetyltransferase" evidence="1">
    <location>
        <begin position="2"/>
        <end position="173"/>
    </location>
</feature>